<keyword evidence="2" id="KW-0520">NAD</keyword>
<dbReference type="CDD" id="cd05300">
    <property type="entry name" value="2-Hacid_dh_1"/>
    <property type="match status" value="1"/>
</dbReference>
<dbReference type="PANTHER" id="PTHR43333">
    <property type="entry name" value="2-HACID_DH_C DOMAIN-CONTAINING PROTEIN"/>
    <property type="match status" value="1"/>
</dbReference>
<dbReference type="GO" id="GO:0051287">
    <property type="term" value="F:NAD binding"/>
    <property type="evidence" value="ECO:0007669"/>
    <property type="project" value="InterPro"/>
</dbReference>
<evidence type="ECO:0000313" key="5">
    <source>
        <dbReference type="Proteomes" id="UP000189545"/>
    </source>
</evidence>
<dbReference type="KEGG" id="spsw:Sps_05097"/>
<evidence type="ECO:0000313" key="4">
    <source>
        <dbReference type="EMBL" id="AQS40166.1"/>
    </source>
</evidence>
<dbReference type="Pfam" id="PF02826">
    <property type="entry name" value="2-Hacid_dh_C"/>
    <property type="match status" value="1"/>
</dbReference>
<reference evidence="4 5" key="1">
    <citation type="submission" date="2016-03" db="EMBL/GenBank/DDBJ databases">
        <title>Complete genome sequence of Shewanella psychrophila WP2, a deep sea bacterium isolated from west Pacific sediment.</title>
        <authorList>
            <person name="Xu G."/>
            <person name="Jian H."/>
        </authorList>
    </citation>
    <scope>NUCLEOTIDE SEQUENCE [LARGE SCALE GENOMIC DNA]</scope>
    <source>
        <strain evidence="4 5">WP2</strain>
    </source>
</reference>
<dbReference type="AlphaFoldDB" id="A0A1S6HX64"/>
<dbReference type="GO" id="GO:0016491">
    <property type="term" value="F:oxidoreductase activity"/>
    <property type="evidence" value="ECO:0007669"/>
    <property type="project" value="UniProtKB-KW"/>
</dbReference>
<evidence type="ECO:0000256" key="1">
    <source>
        <dbReference type="ARBA" id="ARBA00023002"/>
    </source>
</evidence>
<keyword evidence="1" id="KW-0560">Oxidoreductase</keyword>
<dbReference type="PANTHER" id="PTHR43333:SF1">
    <property type="entry name" value="D-ISOMER SPECIFIC 2-HYDROXYACID DEHYDROGENASE NAD-BINDING DOMAIN-CONTAINING PROTEIN"/>
    <property type="match status" value="1"/>
</dbReference>
<feature type="domain" description="D-isomer specific 2-hydroxyacid dehydrogenase NAD-binding" evidence="3">
    <location>
        <begin position="101"/>
        <end position="273"/>
    </location>
</feature>
<name>A0A1S6HX64_9GAMM</name>
<evidence type="ECO:0000259" key="3">
    <source>
        <dbReference type="Pfam" id="PF02826"/>
    </source>
</evidence>
<proteinExistence type="predicted"/>
<dbReference type="EMBL" id="CP014782">
    <property type="protein sequence ID" value="AQS40166.1"/>
    <property type="molecule type" value="Genomic_DNA"/>
</dbReference>
<dbReference type="RefSeq" id="WP_077754992.1">
    <property type="nucleotide sequence ID" value="NZ_CP014782.1"/>
</dbReference>
<protein>
    <submittedName>
        <fullName evidence="4">Phosphoglycerate dehydrogenase-like oxidoreductase</fullName>
    </submittedName>
</protein>
<organism evidence="4 5">
    <name type="scientific">Shewanella psychrophila</name>
    <dbReference type="NCBI Taxonomy" id="225848"/>
    <lineage>
        <taxon>Bacteria</taxon>
        <taxon>Pseudomonadati</taxon>
        <taxon>Pseudomonadota</taxon>
        <taxon>Gammaproteobacteria</taxon>
        <taxon>Alteromonadales</taxon>
        <taxon>Shewanellaceae</taxon>
        <taxon>Shewanella</taxon>
    </lineage>
</organism>
<gene>
    <name evidence="4" type="ORF">Sps_05097</name>
</gene>
<evidence type="ECO:0000256" key="2">
    <source>
        <dbReference type="ARBA" id="ARBA00023027"/>
    </source>
</evidence>
<dbReference type="Gene3D" id="3.40.50.720">
    <property type="entry name" value="NAD(P)-binding Rossmann-like Domain"/>
    <property type="match status" value="2"/>
</dbReference>
<keyword evidence="5" id="KW-1185">Reference proteome</keyword>
<accession>A0A1S6HX64</accession>
<dbReference type="STRING" id="225848.Sps_05097"/>
<dbReference type="InterPro" id="IPR036291">
    <property type="entry name" value="NAD(P)-bd_dom_sf"/>
</dbReference>
<dbReference type="OrthoDB" id="9787219at2"/>
<dbReference type="Proteomes" id="UP000189545">
    <property type="component" value="Chromosome"/>
</dbReference>
<dbReference type="InterPro" id="IPR006140">
    <property type="entry name" value="D-isomer_DH_NAD-bd"/>
</dbReference>
<sequence>MRYKLLLLTSDNQRYRSLLESCHLPEIEILGDETQHISQANIWLAEPSLAAPLLPHGKHMIWMQSTIAGVDALVKPRQRKDYQLTNVRGIFGPLMSEYLFGYLLAHQREHSVYRSQQAQKIWRPGSFKTLRGQHLLLLGTGNIAKHIAQTAKHFGMHVTGINRGAKPTLSFDNVDTLANLPHYLTQADAIASILPSTPDTRGALNAQTLSLIKPDGILFNLGRGDVLDLDALYLQLKENNSQHAILDVFNQEPLPQHHPIWTLENVIITPHIAAPSFPEQVVEIFADNYHKLLRGERLSHEVNFERGY</sequence>
<dbReference type="SUPFAM" id="SSF51735">
    <property type="entry name" value="NAD(P)-binding Rossmann-fold domains"/>
    <property type="match status" value="1"/>
</dbReference>